<gene>
    <name evidence="3" type="ORF">FHU35_12464</name>
</gene>
<dbReference type="RefSeq" id="WP_246110242.1">
    <property type="nucleotide sequence ID" value="NZ_VIWX01000002.1"/>
</dbReference>
<evidence type="ECO:0000259" key="2">
    <source>
        <dbReference type="Pfam" id="PF16170"/>
    </source>
</evidence>
<evidence type="ECO:0000313" key="4">
    <source>
        <dbReference type="Proteomes" id="UP000316184"/>
    </source>
</evidence>
<evidence type="ECO:0000313" key="3">
    <source>
        <dbReference type="EMBL" id="TWF95469.1"/>
    </source>
</evidence>
<evidence type="ECO:0000256" key="1">
    <source>
        <dbReference type="SAM" id="MobiDB-lite"/>
    </source>
</evidence>
<reference evidence="3 4" key="1">
    <citation type="submission" date="2019-06" db="EMBL/GenBank/DDBJ databases">
        <title>Sequencing the genomes of 1000 actinobacteria strains.</title>
        <authorList>
            <person name="Klenk H.-P."/>
        </authorList>
    </citation>
    <scope>NUCLEOTIDE SEQUENCE [LARGE SCALE GENOMIC DNA]</scope>
    <source>
        <strain evidence="3 4">DSM 46699</strain>
    </source>
</reference>
<dbReference type="Proteomes" id="UP000316184">
    <property type="component" value="Unassembled WGS sequence"/>
</dbReference>
<dbReference type="InterPro" id="IPR032371">
    <property type="entry name" value="DUF4873"/>
</dbReference>
<proteinExistence type="predicted"/>
<sequence length="116" mass="12395">MTEPMSPDDAHADHDYAGTAVVLDQSAEITVDVVLRGHFQPIDGRFHWYGRLAPHAGISDLVGGRKATVTLRTTSGEATATLSDPDPWDRYRIAGTGKPPFETAINPRPPASGASD</sequence>
<feature type="domain" description="DUF4873" evidence="2">
    <location>
        <begin position="13"/>
        <end position="102"/>
    </location>
</feature>
<comment type="caution">
    <text evidence="3">The sequence shown here is derived from an EMBL/GenBank/DDBJ whole genome shotgun (WGS) entry which is preliminary data.</text>
</comment>
<dbReference type="Pfam" id="PF16170">
    <property type="entry name" value="DUF4873"/>
    <property type="match status" value="1"/>
</dbReference>
<keyword evidence="4" id="KW-1185">Reference proteome</keyword>
<dbReference type="AlphaFoldDB" id="A0A561U7X3"/>
<organism evidence="3 4">
    <name type="scientific">Saccharopolyspora dendranthemae</name>
    <dbReference type="NCBI Taxonomy" id="1181886"/>
    <lineage>
        <taxon>Bacteria</taxon>
        <taxon>Bacillati</taxon>
        <taxon>Actinomycetota</taxon>
        <taxon>Actinomycetes</taxon>
        <taxon>Pseudonocardiales</taxon>
        <taxon>Pseudonocardiaceae</taxon>
        <taxon>Saccharopolyspora</taxon>
    </lineage>
</organism>
<accession>A0A561U7X3</accession>
<protein>
    <submittedName>
        <fullName evidence="3">Uncharacterized protein DUF4873</fullName>
    </submittedName>
</protein>
<name>A0A561U7X3_9PSEU</name>
<feature type="region of interest" description="Disordered" evidence="1">
    <location>
        <begin position="94"/>
        <end position="116"/>
    </location>
</feature>
<dbReference type="EMBL" id="VIWX01000002">
    <property type="protein sequence ID" value="TWF95469.1"/>
    <property type="molecule type" value="Genomic_DNA"/>
</dbReference>